<feature type="binding site" evidence="3">
    <location>
        <position position="226"/>
    </location>
    <ligand>
        <name>Fe cation</name>
        <dbReference type="ChEBI" id="CHEBI:24875"/>
    </ligand>
</feature>
<reference evidence="4" key="1">
    <citation type="submission" date="2020-10" db="EMBL/GenBank/DDBJ databases">
        <title>Microbiome of the Black Sea water column analyzed by genome centric metagenomics.</title>
        <authorList>
            <person name="Cabello-Yeves P.J."/>
            <person name="Callieri C."/>
            <person name="Picazo A."/>
            <person name="Mehrshad M."/>
            <person name="Haro-Moreno J.M."/>
            <person name="Roda-Garcia J."/>
            <person name="Dzembekova N."/>
            <person name="Slabakova V."/>
            <person name="Slabakova N."/>
            <person name="Moncheva S."/>
            <person name="Rodriguez-Valera F."/>
        </authorList>
    </citation>
    <scope>NUCLEOTIDE SEQUENCE</scope>
    <source>
        <strain evidence="4">BS307-5m-G5</strain>
    </source>
</reference>
<evidence type="ECO:0000313" key="5">
    <source>
        <dbReference type="Proteomes" id="UP000785783"/>
    </source>
</evidence>
<accession>A0A937HJM6</accession>
<dbReference type="PANTHER" id="PTHR30006">
    <property type="entry name" value="THIAMINE-BINDING PERIPLASMIC PROTEIN-RELATED"/>
    <property type="match status" value="1"/>
</dbReference>
<evidence type="ECO:0000256" key="2">
    <source>
        <dbReference type="ARBA" id="ARBA00022729"/>
    </source>
</evidence>
<name>A0A937HJM6_9PROT</name>
<keyword evidence="3" id="KW-0479">Metal-binding</keyword>
<evidence type="ECO:0000256" key="1">
    <source>
        <dbReference type="ARBA" id="ARBA00008520"/>
    </source>
</evidence>
<dbReference type="GO" id="GO:0046872">
    <property type="term" value="F:metal ion binding"/>
    <property type="evidence" value="ECO:0007669"/>
    <property type="project" value="UniProtKB-KW"/>
</dbReference>
<dbReference type="AlphaFoldDB" id="A0A937HJM6"/>
<organism evidence="4 5">
    <name type="scientific">PS1 clade bacterium</name>
    <dbReference type="NCBI Taxonomy" id="2175152"/>
    <lineage>
        <taxon>Bacteria</taxon>
        <taxon>Pseudomonadati</taxon>
        <taxon>Pseudomonadota</taxon>
        <taxon>Alphaproteobacteria</taxon>
        <taxon>PS1 clade</taxon>
    </lineage>
</organism>
<gene>
    <name evidence="4" type="ORF">ISQ19_02835</name>
</gene>
<dbReference type="EMBL" id="JADHOK010000022">
    <property type="protein sequence ID" value="MBL6761613.1"/>
    <property type="molecule type" value="Genomic_DNA"/>
</dbReference>
<dbReference type="Proteomes" id="UP000785783">
    <property type="component" value="Unassembled WGS sequence"/>
</dbReference>
<comment type="similarity">
    <text evidence="1">Belongs to the bacterial solute-binding protein 1 family.</text>
</comment>
<dbReference type="SUPFAM" id="SSF53850">
    <property type="entry name" value="Periplasmic binding protein-like II"/>
    <property type="match status" value="1"/>
</dbReference>
<keyword evidence="2" id="KW-0732">Signal</keyword>
<dbReference type="GO" id="GO:0030288">
    <property type="term" value="C:outer membrane-bounded periplasmic space"/>
    <property type="evidence" value="ECO:0007669"/>
    <property type="project" value="TreeGrafter"/>
</dbReference>
<keyword evidence="3" id="KW-0408">Iron</keyword>
<dbReference type="PIRSF" id="PIRSF002825">
    <property type="entry name" value="CfbpA"/>
    <property type="match status" value="1"/>
</dbReference>
<feature type="binding site" evidence="3">
    <location>
        <position position="227"/>
    </location>
    <ligand>
        <name>Fe cation</name>
        <dbReference type="ChEBI" id="CHEBI:24875"/>
    </ligand>
</feature>
<comment type="caution">
    <text evidence="4">The sequence shown here is derived from an EMBL/GenBank/DDBJ whole genome shotgun (WGS) entry which is preliminary data.</text>
</comment>
<dbReference type="Pfam" id="PF13343">
    <property type="entry name" value="SBP_bac_6"/>
    <property type="match status" value="1"/>
</dbReference>
<dbReference type="Gene3D" id="3.40.190.10">
    <property type="entry name" value="Periplasmic binding protein-like II"/>
    <property type="match status" value="2"/>
</dbReference>
<evidence type="ECO:0000313" key="4">
    <source>
        <dbReference type="EMBL" id="MBL6761613.1"/>
    </source>
</evidence>
<dbReference type="PANTHER" id="PTHR30006:SF15">
    <property type="entry name" value="IRON-UTILIZATION PERIPLASMIC PROTEIN"/>
    <property type="match status" value="1"/>
</dbReference>
<proteinExistence type="inferred from homology"/>
<sequence length="349" mass="38443">MAGLLARAVANEAVTSQYKATSDVRGEGRGDVRGEVNVYSYRQPFLVEPLFEKFTAQTGIEVRVIFAKKGLIERVKTEGKRSPADVILTVDIGRLHAARDVAQAVTLPVLQRHIPAVARGADNKWFGLTWRARVAYVSKARVSERTLRFEDLAKPAYRGRVCLRSGQHPYNIALFAAMLDHLGEGEFKHWLGGLKANLAGSPSGNDRAQVRKVYGGACDIAIGNTYYMGKMQTNEKKPEQQAWADAVRIVFPDMPRGGAHMNLSGMAMAKHAPNRANAEKLMAFLVSEEAQKIYAEVNFEYPIRADIEPSARVKSWGAFTPDTLALDRIAALRARASEIVDEVSFNSGP</sequence>
<protein>
    <submittedName>
        <fullName evidence="4">Extracellular solute-binding protein</fullName>
    </submittedName>
</protein>
<dbReference type="InterPro" id="IPR026045">
    <property type="entry name" value="Ferric-bd"/>
</dbReference>
<evidence type="ECO:0000256" key="3">
    <source>
        <dbReference type="PIRSR" id="PIRSR002825-1"/>
    </source>
</evidence>